<sequence>MVLDVKLTVATKAASPISTASLILLLSNMLARSSCNCLGRSRVADDSVKGAIYNWLGLVIVAISWFDIAHGTAANRATVSNLHSIHRVGCEEFGILDA</sequence>
<gene>
    <name evidence="1" type="ORF">MRB53_025612</name>
</gene>
<name>A0ACC2LFP7_PERAE</name>
<organism evidence="1 2">
    <name type="scientific">Persea americana</name>
    <name type="common">Avocado</name>
    <dbReference type="NCBI Taxonomy" id="3435"/>
    <lineage>
        <taxon>Eukaryota</taxon>
        <taxon>Viridiplantae</taxon>
        <taxon>Streptophyta</taxon>
        <taxon>Embryophyta</taxon>
        <taxon>Tracheophyta</taxon>
        <taxon>Spermatophyta</taxon>
        <taxon>Magnoliopsida</taxon>
        <taxon>Magnoliidae</taxon>
        <taxon>Laurales</taxon>
        <taxon>Lauraceae</taxon>
        <taxon>Persea</taxon>
    </lineage>
</organism>
<reference evidence="1 2" key="1">
    <citation type="journal article" date="2022" name="Hortic Res">
        <title>A haplotype resolved chromosomal level avocado genome allows analysis of novel avocado genes.</title>
        <authorList>
            <person name="Nath O."/>
            <person name="Fletcher S.J."/>
            <person name="Hayward A."/>
            <person name="Shaw L.M."/>
            <person name="Masouleh A.K."/>
            <person name="Furtado A."/>
            <person name="Henry R.J."/>
            <person name="Mitter N."/>
        </authorList>
    </citation>
    <scope>NUCLEOTIDE SEQUENCE [LARGE SCALE GENOMIC DNA]</scope>
    <source>
        <strain evidence="2">cv. Hass</strain>
    </source>
</reference>
<keyword evidence="2" id="KW-1185">Reference proteome</keyword>
<evidence type="ECO:0000313" key="2">
    <source>
        <dbReference type="Proteomes" id="UP001234297"/>
    </source>
</evidence>
<comment type="caution">
    <text evidence="1">The sequence shown here is derived from an EMBL/GenBank/DDBJ whole genome shotgun (WGS) entry which is preliminary data.</text>
</comment>
<proteinExistence type="predicted"/>
<dbReference type="Proteomes" id="UP001234297">
    <property type="component" value="Chromosome 8"/>
</dbReference>
<dbReference type="EMBL" id="CM056816">
    <property type="protein sequence ID" value="KAJ8632276.1"/>
    <property type="molecule type" value="Genomic_DNA"/>
</dbReference>
<accession>A0ACC2LFP7</accession>
<protein>
    <submittedName>
        <fullName evidence="1">Uncharacterized protein</fullName>
    </submittedName>
</protein>
<evidence type="ECO:0000313" key="1">
    <source>
        <dbReference type="EMBL" id="KAJ8632276.1"/>
    </source>
</evidence>